<evidence type="ECO:0000256" key="3">
    <source>
        <dbReference type="SAM" id="SignalP"/>
    </source>
</evidence>
<dbReference type="Pfam" id="PF00139">
    <property type="entry name" value="Lectin_legB"/>
    <property type="match status" value="1"/>
</dbReference>
<feature type="signal peptide" evidence="3">
    <location>
        <begin position="1"/>
        <end position="19"/>
    </location>
</feature>
<evidence type="ECO:0000313" key="6">
    <source>
        <dbReference type="Proteomes" id="UP001159364"/>
    </source>
</evidence>
<proteinExistence type="inferred from homology"/>
<dbReference type="Proteomes" id="UP001159364">
    <property type="component" value="Linkage Group LG08"/>
</dbReference>
<dbReference type="Gene3D" id="2.60.120.200">
    <property type="match status" value="1"/>
</dbReference>
<dbReference type="PANTHER" id="PTHR32401">
    <property type="entry name" value="CONCANAVALIN A-LIKE LECTIN FAMILY PROTEIN"/>
    <property type="match status" value="1"/>
</dbReference>
<dbReference type="CDD" id="cd06899">
    <property type="entry name" value="lectin_legume_LecRK_Arcelin_ConA"/>
    <property type="match status" value="1"/>
</dbReference>
<feature type="domain" description="Legume lectin" evidence="4">
    <location>
        <begin position="22"/>
        <end position="171"/>
    </location>
</feature>
<dbReference type="EMBL" id="JAIWQS010000008">
    <property type="protein sequence ID" value="KAJ8899849.1"/>
    <property type="molecule type" value="Genomic_DNA"/>
</dbReference>
<dbReference type="GO" id="GO:0030246">
    <property type="term" value="F:carbohydrate binding"/>
    <property type="evidence" value="ECO:0007669"/>
    <property type="project" value="UniProtKB-KW"/>
</dbReference>
<evidence type="ECO:0000259" key="4">
    <source>
        <dbReference type="Pfam" id="PF00139"/>
    </source>
</evidence>
<evidence type="ECO:0000313" key="5">
    <source>
        <dbReference type="EMBL" id="KAJ8899849.1"/>
    </source>
</evidence>
<protein>
    <recommendedName>
        <fullName evidence="4">Legume lectin domain-containing protein</fullName>
    </recommendedName>
</protein>
<comment type="caution">
    <text evidence="5">The sequence shown here is derived from an EMBL/GenBank/DDBJ whole genome shotgun (WGS) entry which is preliminary data.</text>
</comment>
<dbReference type="AlphaFoldDB" id="A0AAV8UBN2"/>
<evidence type="ECO:0000256" key="2">
    <source>
        <dbReference type="ARBA" id="ARBA00022734"/>
    </source>
</evidence>
<keyword evidence="2" id="KW-0430">Lectin</keyword>
<reference evidence="5 6" key="1">
    <citation type="submission" date="2021-09" db="EMBL/GenBank/DDBJ databases">
        <title>Genomic insights and catalytic innovation underlie evolution of tropane alkaloids biosynthesis.</title>
        <authorList>
            <person name="Wang Y.-J."/>
            <person name="Tian T."/>
            <person name="Huang J.-P."/>
            <person name="Huang S.-X."/>
        </authorList>
    </citation>
    <scope>NUCLEOTIDE SEQUENCE [LARGE SCALE GENOMIC DNA]</scope>
    <source>
        <strain evidence="5">KIB-2018</strain>
        <tissue evidence="5">Leaf</tissue>
    </source>
</reference>
<keyword evidence="6" id="KW-1185">Reference proteome</keyword>
<comment type="similarity">
    <text evidence="1">Belongs to the leguminous lectin family.</text>
</comment>
<keyword evidence="3" id="KW-0732">Signal</keyword>
<feature type="chain" id="PRO_5043518847" description="Legume lectin domain-containing protein" evidence="3">
    <location>
        <begin position="20"/>
        <end position="281"/>
    </location>
</feature>
<dbReference type="InterPro" id="IPR001220">
    <property type="entry name" value="Legume_lectin_dom"/>
</dbReference>
<accession>A0AAV8UBN2</accession>
<organism evidence="5 6">
    <name type="scientific">Erythroxylum novogranatense</name>
    <dbReference type="NCBI Taxonomy" id="1862640"/>
    <lineage>
        <taxon>Eukaryota</taxon>
        <taxon>Viridiplantae</taxon>
        <taxon>Streptophyta</taxon>
        <taxon>Embryophyta</taxon>
        <taxon>Tracheophyta</taxon>
        <taxon>Spermatophyta</taxon>
        <taxon>Magnoliopsida</taxon>
        <taxon>eudicotyledons</taxon>
        <taxon>Gunneridae</taxon>
        <taxon>Pentapetalae</taxon>
        <taxon>rosids</taxon>
        <taxon>fabids</taxon>
        <taxon>Malpighiales</taxon>
        <taxon>Erythroxylaceae</taxon>
        <taxon>Erythroxylum</taxon>
    </lineage>
</organism>
<gene>
    <name evidence="5" type="ORF">K2173_019552</name>
</gene>
<evidence type="ECO:0000256" key="1">
    <source>
        <dbReference type="ARBA" id="ARBA00007606"/>
    </source>
</evidence>
<dbReference type="InterPro" id="IPR050258">
    <property type="entry name" value="Leguminous_Lectin"/>
</dbReference>
<dbReference type="PANTHER" id="PTHR32401:SF50">
    <property type="entry name" value="OS07G0133000 PROTEIN"/>
    <property type="match status" value="1"/>
</dbReference>
<dbReference type="InterPro" id="IPR013320">
    <property type="entry name" value="ConA-like_dom_sf"/>
</dbReference>
<dbReference type="SUPFAM" id="SSF49899">
    <property type="entry name" value="Concanavalin A-like lectins/glucanases"/>
    <property type="match status" value="1"/>
</dbReference>
<name>A0AAV8UBN2_9ROSI</name>
<sequence>MLLKLLMFLLSLIVSLVDAQDLSFTYNGFKSANLTLDGIATFSSNGLLVLTNGTKQRVGHAFYPNPVTFKSSPNDSAFSFSTTFVFAIIPEYPTLSGHGIAFVISPTRGLPGSLPSQFIGLFNETNNGNYSNHVFAVELDTIYSSDFNDINDNHVGIDINGLKSVSSSPAGYYATPGGAILEARDPTFGTEYVAKEVELVLKLGSSHSEPAARPSMGQVVQFLEGDVPLPELSSLCISASGLSFENREGFSDLAFSYPSSMDKAFSYTTTSIAESQLSGGR</sequence>